<accession>A0AAV1TID1</accession>
<organism evidence="2 3">
    <name type="scientific">Peronospora matthiolae</name>
    <dbReference type="NCBI Taxonomy" id="2874970"/>
    <lineage>
        <taxon>Eukaryota</taxon>
        <taxon>Sar</taxon>
        <taxon>Stramenopiles</taxon>
        <taxon>Oomycota</taxon>
        <taxon>Peronosporomycetes</taxon>
        <taxon>Peronosporales</taxon>
        <taxon>Peronosporaceae</taxon>
        <taxon>Peronospora</taxon>
    </lineage>
</organism>
<evidence type="ECO:0000256" key="1">
    <source>
        <dbReference type="SAM" id="MobiDB-lite"/>
    </source>
</evidence>
<reference evidence="2" key="1">
    <citation type="submission" date="2024-01" db="EMBL/GenBank/DDBJ databases">
        <authorList>
            <person name="Webb A."/>
        </authorList>
    </citation>
    <scope>NUCLEOTIDE SEQUENCE</scope>
    <source>
        <strain evidence="2">Pm1</strain>
    </source>
</reference>
<gene>
    <name evidence="2" type="ORF">PM001_LOCUS6422</name>
</gene>
<protein>
    <submittedName>
        <fullName evidence="2">Uncharacterized protein</fullName>
    </submittedName>
</protein>
<dbReference type="AlphaFoldDB" id="A0AAV1TID1"/>
<feature type="compositionally biased region" description="Basic and acidic residues" evidence="1">
    <location>
        <begin position="12"/>
        <end position="25"/>
    </location>
</feature>
<evidence type="ECO:0000313" key="2">
    <source>
        <dbReference type="EMBL" id="CAK7920050.1"/>
    </source>
</evidence>
<comment type="caution">
    <text evidence="2">The sequence shown here is derived from an EMBL/GenBank/DDBJ whole genome shotgun (WGS) entry which is preliminary data.</text>
</comment>
<dbReference type="Proteomes" id="UP001162060">
    <property type="component" value="Unassembled WGS sequence"/>
</dbReference>
<feature type="region of interest" description="Disordered" evidence="1">
    <location>
        <begin position="106"/>
        <end position="165"/>
    </location>
</feature>
<feature type="compositionally biased region" description="Basic residues" evidence="1">
    <location>
        <begin position="112"/>
        <end position="127"/>
    </location>
</feature>
<feature type="compositionally biased region" description="Basic and acidic residues" evidence="1">
    <location>
        <begin position="56"/>
        <end position="76"/>
    </location>
</feature>
<dbReference type="EMBL" id="CAKLBY020000051">
    <property type="protein sequence ID" value="CAK7920050.1"/>
    <property type="molecule type" value="Genomic_DNA"/>
</dbReference>
<proteinExistence type="predicted"/>
<evidence type="ECO:0000313" key="3">
    <source>
        <dbReference type="Proteomes" id="UP001162060"/>
    </source>
</evidence>
<sequence>MVLVPGSSGESGFHRESLSEEEKVKTKFGMEALEAKGSPTTRDFKGSPDYQSFGRGYDDMKIKEENRSIDLEDKSRPPPMAPLGPPRIVLQSTICWVKTNQRKLNKNYTRPLRQKKLSKKKTLKTGRVKKEEPRSDRHDRSKKNDRETDQVRGSGSGYEDGRLADGSMAQGSHWKALKYLLSSDPVLRILNFKLIGEIQGLISRPKVATNAVEGISAIIQLQQDAGYVAGAFDANELRECDQDQVIHTCRSLYDKLIPLTGKCESAD</sequence>
<feature type="compositionally biased region" description="Basic and acidic residues" evidence="1">
    <location>
        <begin position="128"/>
        <end position="150"/>
    </location>
</feature>
<feature type="region of interest" description="Disordered" evidence="1">
    <location>
        <begin position="1"/>
        <end position="86"/>
    </location>
</feature>
<name>A0AAV1TID1_9STRA</name>